<dbReference type="EMBL" id="OA882040">
    <property type="protein sequence ID" value="CAD7272116.1"/>
    <property type="molecule type" value="Genomic_DNA"/>
</dbReference>
<dbReference type="SUPFAM" id="SSF50978">
    <property type="entry name" value="WD40 repeat-like"/>
    <property type="match status" value="1"/>
</dbReference>
<reference evidence="2" key="1">
    <citation type="submission" date="2020-11" db="EMBL/GenBank/DDBJ databases">
        <authorList>
            <person name="Tran Van P."/>
        </authorList>
    </citation>
    <scope>NUCLEOTIDE SEQUENCE</scope>
</reference>
<accession>A0A7R9BCC8</accession>
<feature type="compositionally biased region" description="Polar residues" evidence="1">
    <location>
        <begin position="1"/>
        <end position="11"/>
    </location>
</feature>
<dbReference type="InterPro" id="IPR015943">
    <property type="entry name" value="WD40/YVTN_repeat-like_dom_sf"/>
</dbReference>
<feature type="region of interest" description="Disordered" evidence="1">
    <location>
        <begin position="1"/>
        <end position="64"/>
    </location>
</feature>
<dbReference type="EMBL" id="CAJPEX010000003">
    <property type="protein sequence ID" value="CAG0912268.1"/>
    <property type="molecule type" value="Genomic_DNA"/>
</dbReference>
<organism evidence="2">
    <name type="scientific">Notodromas monacha</name>
    <dbReference type="NCBI Taxonomy" id="399045"/>
    <lineage>
        <taxon>Eukaryota</taxon>
        <taxon>Metazoa</taxon>
        <taxon>Ecdysozoa</taxon>
        <taxon>Arthropoda</taxon>
        <taxon>Crustacea</taxon>
        <taxon>Oligostraca</taxon>
        <taxon>Ostracoda</taxon>
        <taxon>Podocopa</taxon>
        <taxon>Podocopida</taxon>
        <taxon>Cypridocopina</taxon>
        <taxon>Cypridoidea</taxon>
        <taxon>Cyprididae</taxon>
        <taxon>Notodromas</taxon>
    </lineage>
</organism>
<dbReference type="AlphaFoldDB" id="A0A7R9BCC8"/>
<dbReference type="InterPro" id="IPR049916">
    <property type="entry name" value="WDR72-like"/>
</dbReference>
<dbReference type="PANTHER" id="PTHR44099:SF4">
    <property type="entry name" value="RABCONNECTIN-3B, ISOFORM A"/>
    <property type="match status" value="1"/>
</dbReference>
<proteinExistence type="predicted"/>
<dbReference type="OrthoDB" id="338622at2759"/>
<evidence type="ECO:0000313" key="2">
    <source>
        <dbReference type="EMBL" id="CAD7272116.1"/>
    </source>
</evidence>
<dbReference type="Proteomes" id="UP000678499">
    <property type="component" value="Unassembled WGS sequence"/>
</dbReference>
<evidence type="ECO:0008006" key="4">
    <source>
        <dbReference type="Google" id="ProtNLM"/>
    </source>
</evidence>
<sequence>MQSHGRSSLQINGPPLSQGDNRATSPIPPNGNVMPATEKNLKGGDNDSDSNSDEDEVIGDAGKKDLMSMAEMKRKQTTSIVLMGVIGAEFGQELEPIRKKEEVSLYPQANDGKQVQEGFGIAQALARQTTQALSYLLLAPPSPGLPPYSALRRSAVDLIGRGFPVWEPHLEVSKVLLGLLELCAADADKLAPSMEYGLPLTPVADMCRTSRHALLLVATARPQVFITTLAREVARYNTLQQNAQTLNVNLSASVLARAKADMLRVLSKLFETRQLEVVNLMVEVMDIVLHCIDTGHLRAKTLQEVFPTICRFPMVAHCLQTRRIAVGAQNGQLALYELKGSKCQSIPAHVAGITACAFAHDGKFLATYSQSEARLSFWQTSSGMFGLGNTQTKCVKSFSTAPVPEIVRLNPLRTARLVWINARTIALLMPDGSESRFSV</sequence>
<dbReference type="InterPro" id="IPR036322">
    <property type="entry name" value="WD40_repeat_dom_sf"/>
</dbReference>
<dbReference type="PANTHER" id="PTHR44099">
    <property type="entry name" value="RABCONNECTIN-3B, ISOFORM A"/>
    <property type="match status" value="1"/>
</dbReference>
<dbReference type="GO" id="GO:0005737">
    <property type="term" value="C:cytoplasm"/>
    <property type="evidence" value="ECO:0007669"/>
    <property type="project" value="TreeGrafter"/>
</dbReference>
<evidence type="ECO:0000313" key="3">
    <source>
        <dbReference type="Proteomes" id="UP000678499"/>
    </source>
</evidence>
<protein>
    <recommendedName>
        <fullName evidence="4">WD repeat-containing protein 7</fullName>
    </recommendedName>
</protein>
<keyword evidence="3" id="KW-1185">Reference proteome</keyword>
<name>A0A7R9BCC8_9CRUS</name>
<gene>
    <name evidence="2" type="ORF">NMOB1V02_LOCUS65</name>
</gene>
<dbReference type="Gene3D" id="2.130.10.10">
    <property type="entry name" value="YVTN repeat-like/Quinoprotein amine dehydrogenase"/>
    <property type="match status" value="1"/>
</dbReference>
<evidence type="ECO:0000256" key="1">
    <source>
        <dbReference type="SAM" id="MobiDB-lite"/>
    </source>
</evidence>
<feature type="compositionally biased region" description="Acidic residues" evidence="1">
    <location>
        <begin position="46"/>
        <end position="58"/>
    </location>
</feature>